<gene>
    <name evidence="2" type="ORF">HaLaN_22527</name>
</gene>
<dbReference type="Proteomes" id="UP000485058">
    <property type="component" value="Unassembled WGS sequence"/>
</dbReference>
<keyword evidence="2" id="KW-0966">Cell projection</keyword>
<dbReference type="InterPro" id="IPR040342">
    <property type="entry name" value="DNAAF9"/>
</dbReference>
<dbReference type="PROSITE" id="PS50003">
    <property type="entry name" value="PH_DOMAIN"/>
    <property type="match status" value="1"/>
</dbReference>
<protein>
    <submittedName>
        <fullName evidence="2">Cilia/flagella specific MOT9</fullName>
    </submittedName>
</protein>
<name>A0A6A0A0B7_HAELA</name>
<keyword evidence="2" id="KW-0969">Cilium</keyword>
<dbReference type="AlphaFoldDB" id="A0A6A0A0B7"/>
<accession>A0A6A0A0B7</accession>
<comment type="caution">
    <text evidence="2">The sequence shown here is derived from an EMBL/GenBank/DDBJ whole genome shotgun (WGS) entry which is preliminary data.</text>
</comment>
<sequence length="103" mass="11343">MRSWLMALRTAASLTAGERSALRNAHRLDPLPEGTWFNGSRYFTAFGDSSPDHPDMTRFIEEWVAEQNAEIAKENVALAAAVEASQASLLRVVSVECQVVASY</sequence>
<keyword evidence="3" id="KW-1185">Reference proteome</keyword>
<reference evidence="2 3" key="1">
    <citation type="submission" date="2020-02" db="EMBL/GenBank/DDBJ databases">
        <title>Draft genome sequence of Haematococcus lacustris strain NIES-144.</title>
        <authorList>
            <person name="Morimoto D."/>
            <person name="Nakagawa S."/>
            <person name="Yoshida T."/>
            <person name="Sawayama S."/>
        </authorList>
    </citation>
    <scope>NUCLEOTIDE SEQUENCE [LARGE SCALE GENOMIC DNA]</scope>
    <source>
        <strain evidence="2 3">NIES-144</strain>
    </source>
</reference>
<keyword evidence="2" id="KW-0282">Flagellum</keyword>
<evidence type="ECO:0000313" key="3">
    <source>
        <dbReference type="Proteomes" id="UP000485058"/>
    </source>
</evidence>
<organism evidence="2 3">
    <name type="scientific">Haematococcus lacustris</name>
    <name type="common">Green alga</name>
    <name type="synonym">Haematococcus pluvialis</name>
    <dbReference type="NCBI Taxonomy" id="44745"/>
    <lineage>
        <taxon>Eukaryota</taxon>
        <taxon>Viridiplantae</taxon>
        <taxon>Chlorophyta</taxon>
        <taxon>core chlorophytes</taxon>
        <taxon>Chlorophyceae</taxon>
        <taxon>CS clade</taxon>
        <taxon>Chlamydomonadales</taxon>
        <taxon>Haematococcaceae</taxon>
        <taxon>Haematococcus</taxon>
    </lineage>
</organism>
<dbReference type="PANTHER" id="PTHR33664">
    <property type="entry name" value="RCG26366"/>
    <property type="match status" value="1"/>
</dbReference>
<dbReference type="InterPro" id="IPR001849">
    <property type="entry name" value="PH_domain"/>
</dbReference>
<evidence type="ECO:0000313" key="2">
    <source>
        <dbReference type="EMBL" id="GFH24684.1"/>
    </source>
</evidence>
<dbReference type="PANTHER" id="PTHR33664:SF1">
    <property type="entry name" value="DYNEIN AXONEMAL ASSEMBLY FACTOR 9"/>
    <property type="match status" value="1"/>
</dbReference>
<evidence type="ECO:0000259" key="1">
    <source>
        <dbReference type="PROSITE" id="PS50003"/>
    </source>
</evidence>
<feature type="domain" description="PH" evidence="1">
    <location>
        <begin position="1"/>
        <end position="13"/>
    </location>
</feature>
<dbReference type="EMBL" id="BLLF01002604">
    <property type="protein sequence ID" value="GFH24684.1"/>
    <property type="molecule type" value="Genomic_DNA"/>
</dbReference>
<proteinExistence type="predicted"/>